<keyword evidence="3" id="KW-1185">Reference proteome</keyword>
<sequence>MTTAARGTSLLLTLLTALALVVSPAPVAAAHPSPAGAQGAHAERSDARDPLLRRIRALPIVERVREVPRDAEHGSRFFRIWVSLPVDPADPDGQHFSLRATLVHVGLDRPTVLYASGYNVYWDAGFRGEVAQLVDGNQLSVEYRFFQPSRPRHPDWPTQLTISKAAADQHRIVRAFQRIYRKPWLSTGASKGGMTMTYLRRFHPGDVAGTVAYVAPDDADNDEDSAYGDFLASVGGDKYADCRAALVDVQRRILTDRDWFDARLDRYVAAHDLSLDLAGDADHAVEEAAIETYWAFWQYQDAPSACDRVPGADASHRRLWDWVDEVEGWWALTDQGVRPYVPYYFQAASQLGWPQPYEEPVADLVRYPGFDAPESYLPRQLRPVRFHPAAMADIDDWVRHHGRRMLFVYGALDPWGAERFDCGPAGADRQCSVLEQPGGNHGADVLGLPRAERRVAVRQIRAWAGLTTSRADVPRIVRSVRPAPSAAGGRVLP</sequence>
<protein>
    <submittedName>
        <fullName evidence="2">S28 family serine protease</fullName>
    </submittedName>
</protein>
<keyword evidence="1" id="KW-0732">Signal</keyword>
<feature type="chain" id="PRO_5047357912" evidence="1">
    <location>
        <begin position="30"/>
        <end position="493"/>
    </location>
</feature>
<dbReference type="GO" id="GO:0006508">
    <property type="term" value="P:proteolysis"/>
    <property type="evidence" value="ECO:0007669"/>
    <property type="project" value="UniProtKB-KW"/>
</dbReference>
<dbReference type="Pfam" id="PF05576">
    <property type="entry name" value="Peptidase_S37"/>
    <property type="match status" value="1"/>
</dbReference>
<keyword evidence="2" id="KW-0378">Hydrolase</keyword>
<reference evidence="3" key="1">
    <citation type="journal article" date="2019" name="Int. J. Syst. Evol. Microbiol.">
        <title>The Global Catalogue of Microorganisms (GCM) 10K type strain sequencing project: providing services to taxonomists for standard genome sequencing and annotation.</title>
        <authorList>
            <consortium name="The Broad Institute Genomics Platform"/>
            <consortium name="The Broad Institute Genome Sequencing Center for Infectious Disease"/>
            <person name="Wu L."/>
            <person name="Ma J."/>
        </authorList>
    </citation>
    <scope>NUCLEOTIDE SEQUENCE [LARGE SCALE GENOMIC DNA]</scope>
    <source>
        <strain evidence="3">JCM 16953</strain>
    </source>
</reference>
<dbReference type="SUPFAM" id="SSF53474">
    <property type="entry name" value="alpha/beta-Hydrolases"/>
    <property type="match status" value="1"/>
</dbReference>
<dbReference type="RefSeq" id="WP_344772997.1">
    <property type="nucleotide sequence ID" value="NZ_BAABAH010000002.1"/>
</dbReference>
<name>A0ABP7I1P9_9ACTN</name>
<proteinExistence type="predicted"/>
<organism evidence="2 3">
    <name type="scientific">Nocardioides panacisoli</name>
    <dbReference type="NCBI Taxonomy" id="627624"/>
    <lineage>
        <taxon>Bacteria</taxon>
        <taxon>Bacillati</taxon>
        <taxon>Actinomycetota</taxon>
        <taxon>Actinomycetes</taxon>
        <taxon>Propionibacteriales</taxon>
        <taxon>Nocardioidaceae</taxon>
        <taxon>Nocardioides</taxon>
    </lineage>
</organism>
<keyword evidence="2" id="KW-0645">Protease</keyword>
<gene>
    <name evidence="2" type="ORF">GCM10022242_10470</name>
</gene>
<dbReference type="Proteomes" id="UP001501821">
    <property type="component" value="Unassembled WGS sequence"/>
</dbReference>
<accession>A0ABP7I1P9</accession>
<feature type="signal peptide" evidence="1">
    <location>
        <begin position="1"/>
        <end position="29"/>
    </location>
</feature>
<evidence type="ECO:0000256" key="1">
    <source>
        <dbReference type="SAM" id="SignalP"/>
    </source>
</evidence>
<comment type="caution">
    <text evidence="2">The sequence shown here is derived from an EMBL/GenBank/DDBJ whole genome shotgun (WGS) entry which is preliminary data.</text>
</comment>
<dbReference type="Gene3D" id="3.40.50.1820">
    <property type="entry name" value="alpha/beta hydrolase"/>
    <property type="match status" value="1"/>
</dbReference>
<evidence type="ECO:0000313" key="2">
    <source>
        <dbReference type="EMBL" id="GAA3809670.1"/>
    </source>
</evidence>
<dbReference type="InterPro" id="IPR008761">
    <property type="entry name" value="Peptidase_S37"/>
</dbReference>
<dbReference type="EMBL" id="BAABAH010000002">
    <property type="protein sequence ID" value="GAA3809670.1"/>
    <property type="molecule type" value="Genomic_DNA"/>
</dbReference>
<dbReference type="GO" id="GO:0008233">
    <property type="term" value="F:peptidase activity"/>
    <property type="evidence" value="ECO:0007669"/>
    <property type="project" value="UniProtKB-KW"/>
</dbReference>
<evidence type="ECO:0000313" key="3">
    <source>
        <dbReference type="Proteomes" id="UP001501821"/>
    </source>
</evidence>
<dbReference type="InterPro" id="IPR029058">
    <property type="entry name" value="AB_hydrolase_fold"/>
</dbReference>